<dbReference type="Gene3D" id="3.30.2350.10">
    <property type="entry name" value="Pseudouridine synthase"/>
    <property type="match status" value="1"/>
</dbReference>
<dbReference type="OrthoDB" id="424794at2759"/>
<organism evidence="2 3">
    <name type="scientific">Pichia membranifaciens</name>
    <dbReference type="NCBI Taxonomy" id="4926"/>
    <lineage>
        <taxon>Eukaryota</taxon>
        <taxon>Fungi</taxon>
        <taxon>Dikarya</taxon>
        <taxon>Ascomycota</taxon>
        <taxon>Saccharomycotina</taxon>
        <taxon>Pichiomycetes</taxon>
        <taxon>Pichiales</taxon>
        <taxon>Pichiaceae</taxon>
        <taxon>Pichia</taxon>
    </lineage>
</organism>
<dbReference type="AlphaFoldDB" id="A0A1Q2YL56"/>
<feature type="domain" description="Pseudouridine synthase RsuA/RluA-like" evidence="1">
    <location>
        <begin position="136"/>
        <end position="281"/>
    </location>
</feature>
<dbReference type="Proteomes" id="UP000186136">
    <property type="component" value="Unassembled WGS sequence"/>
</dbReference>
<dbReference type="InterPro" id="IPR020103">
    <property type="entry name" value="PsdUridine_synth_cat_dom_sf"/>
</dbReference>
<evidence type="ECO:0000313" key="2">
    <source>
        <dbReference type="EMBL" id="GAV30259.1"/>
    </source>
</evidence>
<dbReference type="InterPro" id="IPR050188">
    <property type="entry name" value="RluA_PseudoU_synthase"/>
</dbReference>
<comment type="caution">
    <text evidence="2">The sequence shown here is derived from an EMBL/GenBank/DDBJ whole genome shotgun (WGS) entry which is preliminary data.</text>
</comment>
<dbReference type="GO" id="GO:0000455">
    <property type="term" value="P:enzyme-directed rRNA pseudouridine synthesis"/>
    <property type="evidence" value="ECO:0007669"/>
    <property type="project" value="TreeGrafter"/>
</dbReference>
<proteinExistence type="predicted"/>
<evidence type="ECO:0000313" key="3">
    <source>
        <dbReference type="Proteomes" id="UP000186136"/>
    </source>
</evidence>
<dbReference type="EMBL" id="BDGI01000166">
    <property type="protein sequence ID" value="GAV30259.1"/>
    <property type="molecule type" value="Genomic_DNA"/>
</dbReference>
<dbReference type="PANTHER" id="PTHR21600:SF40">
    <property type="entry name" value="PSEUDOURIDYLATE SYNTHASE RPUSD2"/>
    <property type="match status" value="1"/>
</dbReference>
<dbReference type="GO" id="GO:0009982">
    <property type="term" value="F:pseudouridine synthase activity"/>
    <property type="evidence" value="ECO:0007669"/>
    <property type="project" value="InterPro"/>
</dbReference>
<reference evidence="2 3" key="1">
    <citation type="submission" date="2016-08" db="EMBL/GenBank/DDBJ databases">
        <title>Whole genome shotgun sequence of Pichia membranifaciens KS47-1.</title>
        <authorList>
            <person name="Konishi M."/>
            <person name="Ishida M."/>
            <person name="Arakawa T."/>
            <person name="Kato Y."/>
            <person name="Horiuchi J."/>
        </authorList>
    </citation>
    <scope>NUCLEOTIDE SEQUENCE [LARGE SCALE GENOMIC DNA]</scope>
    <source>
        <strain evidence="2 3">KS47-1</strain>
    </source>
</reference>
<dbReference type="PANTHER" id="PTHR21600">
    <property type="entry name" value="MITOCHONDRIAL RNA PSEUDOURIDINE SYNTHASE"/>
    <property type="match status" value="1"/>
</dbReference>
<keyword evidence="3" id="KW-1185">Reference proteome</keyword>
<protein>
    <recommendedName>
        <fullName evidence="1">Pseudouridine synthase RsuA/RluA-like domain-containing protein</fullName>
    </recommendedName>
</protein>
<gene>
    <name evidence="2" type="ORF">PMKS-003769</name>
</gene>
<evidence type="ECO:0000259" key="1">
    <source>
        <dbReference type="Pfam" id="PF00849"/>
    </source>
</evidence>
<accession>A0A1Q2YL56</accession>
<dbReference type="SUPFAM" id="SSF55120">
    <property type="entry name" value="Pseudouridine synthase"/>
    <property type="match status" value="1"/>
</dbReference>
<name>A0A1Q2YL56_9ASCO</name>
<dbReference type="InterPro" id="IPR006145">
    <property type="entry name" value="PsdUridine_synth_RsuA/RluA"/>
</dbReference>
<sequence>MFDTLFKQALSTYTLPVIAHNVSPVKSPLPYFRLHIIRSNPSVKRSLLDVLNSKPYRFGFTKEQLKYLLRKDLIKVWVSSCRVKVTIPSHDNDLFDRLIKKPLDPYSVITYNQHIHETPVPTPEKLHILSSPNHSLLAIDKPPGIPVHGVQKYYYNTVQAMLAKQLACEQITLYPLHRLDRLTSGVLLWATDPTTVAKFKDKDAWYRNKIYLARIRGRLPSSSTTCTDDLVYLYPTRHMVRVFQCAMTDFREVYYDKDRNESVIGALLSTGFPHQIRIHLRNLGCPIIDDPLYGKSGKYRECKRKRIEITDAYWEEILQRSKELQSKKQSVDSASCSICHAPEYLVPEKNEQGEYAICLHAWRYEYRGVPGGPYAEEKHFYETLIPSWAIPTGANEDFVKEKFIRHRI</sequence>
<dbReference type="Pfam" id="PF00849">
    <property type="entry name" value="PseudoU_synth_2"/>
    <property type="match status" value="1"/>
</dbReference>
<dbReference type="GO" id="GO:0003723">
    <property type="term" value="F:RNA binding"/>
    <property type="evidence" value="ECO:0007669"/>
    <property type="project" value="InterPro"/>
</dbReference>